<dbReference type="Gene3D" id="3.30.200.20">
    <property type="entry name" value="Phosphorylase Kinase, domain 1"/>
    <property type="match status" value="1"/>
</dbReference>
<dbReference type="PROSITE" id="PS00107">
    <property type="entry name" value="PROTEIN_KINASE_ATP"/>
    <property type="match status" value="1"/>
</dbReference>
<dbReference type="InterPro" id="IPR050538">
    <property type="entry name" value="MAP_kinase_kinase_kinase"/>
</dbReference>
<dbReference type="PANTHER" id="PTHR48016:SF56">
    <property type="entry name" value="MAPKK KINASE"/>
    <property type="match status" value="1"/>
</dbReference>
<dbReference type="EC" id="2.7.11.25" evidence="2"/>
<dbReference type="InterPro" id="IPR000719">
    <property type="entry name" value="Prot_kinase_dom"/>
</dbReference>
<dbReference type="CDD" id="cd06606">
    <property type="entry name" value="STKc_MAPKKK"/>
    <property type="match status" value="1"/>
</dbReference>
<dbReference type="GO" id="GO:0005524">
    <property type="term" value="F:ATP binding"/>
    <property type="evidence" value="ECO:0007669"/>
    <property type="project" value="UniProtKB-UniRule"/>
</dbReference>
<evidence type="ECO:0000256" key="10">
    <source>
        <dbReference type="PROSITE-ProRule" id="PRU10141"/>
    </source>
</evidence>
<dbReference type="OrthoDB" id="266718at2759"/>
<evidence type="ECO:0000256" key="6">
    <source>
        <dbReference type="ARBA" id="ARBA00022777"/>
    </source>
</evidence>
<dbReference type="InterPro" id="IPR008271">
    <property type="entry name" value="Ser/Thr_kinase_AS"/>
</dbReference>
<comment type="catalytic activity">
    <reaction evidence="9">
        <text>L-seryl-[protein] + ATP = O-phospho-L-seryl-[protein] + ADP + H(+)</text>
        <dbReference type="Rhea" id="RHEA:17989"/>
        <dbReference type="Rhea" id="RHEA-COMP:9863"/>
        <dbReference type="Rhea" id="RHEA-COMP:11604"/>
        <dbReference type="ChEBI" id="CHEBI:15378"/>
        <dbReference type="ChEBI" id="CHEBI:29999"/>
        <dbReference type="ChEBI" id="CHEBI:30616"/>
        <dbReference type="ChEBI" id="CHEBI:83421"/>
        <dbReference type="ChEBI" id="CHEBI:456216"/>
        <dbReference type="EC" id="2.7.11.25"/>
    </reaction>
</comment>
<dbReference type="PRINTS" id="PR00109">
    <property type="entry name" value="TYRKINASE"/>
</dbReference>
<dbReference type="InterPro" id="IPR011009">
    <property type="entry name" value="Kinase-like_dom_sf"/>
</dbReference>
<protein>
    <recommendedName>
        <fullName evidence="2">mitogen-activated protein kinase kinase kinase</fullName>
        <ecNumber evidence="2">2.7.11.25</ecNumber>
    </recommendedName>
</protein>
<evidence type="ECO:0000256" key="2">
    <source>
        <dbReference type="ARBA" id="ARBA00012406"/>
    </source>
</evidence>
<dbReference type="GO" id="GO:0004709">
    <property type="term" value="F:MAP kinase kinase kinase activity"/>
    <property type="evidence" value="ECO:0007669"/>
    <property type="project" value="UniProtKB-EC"/>
</dbReference>
<comment type="catalytic activity">
    <reaction evidence="8">
        <text>L-threonyl-[protein] + ATP = O-phospho-L-threonyl-[protein] + ADP + H(+)</text>
        <dbReference type="Rhea" id="RHEA:46608"/>
        <dbReference type="Rhea" id="RHEA-COMP:11060"/>
        <dbReference type="Rhea" id="RHEA-COMP:11605"/>
        <dbReference type="ChEBI" id="CHEBI:15378"/>
        <dbReference type="ChEBI" id="CHEBI:30013"/>
        <dbReference type="ChEBI" id="CHEBI:30616"/>
        <dbReference type="ChEBI" id="CHEBI:61977"/>
        <dbReference type="ChEBI" id="CHEBI:456216"/>
        <dbReference type="EC" id="2.7.11.25"/>
    </reaction>
</comment>
<evidence type="ECO:0000256" key="1">
    <source>
        <dbReference type="ARBA" id="ARBA00006529"/>
    </source>
</evidence>
<organism evidence="13 14">
    <name type="scientific">Monoraphidium neglectum</name>
    <dbReference type="NCBI Taxonomy" id="145388"/>
    <lineage>
        <taxon>Eukaryota</taxon>
        <taxon>Viridiplantae</taxon>
        <taxon>Chlorophyta</taxon>
        <taxon>core chlorophytes</taxon>
        <taxon>Chlorophyceae</taxon>
        <taxon>CS clade</taxon>
        <taxon>Sphaeropleales</taxon>
        <taxon>Selenastraceae</taxon>
        <taxon>Monoraphidium</taxon>
    </lineage>
</organism>
<feature type="compositionally biased region" description="Basic and acidic residues" evidence="11">
    <location>
        <begin position="1"/>
        <end position="16"/>
    </location>
</feature>
<feature type="compositionally biased region" description="Gly residues" evidence="11">
    <location>
        <begin position="388"/>
        <end position="403"/>
    </location>
</feature>
<evidence type="ECO:0000256" key="7">
    <source>
        <dbReference type="ARBA" id="ARBA00022840"/>
    </source>
</evidence>
<evidence type="ECO:0000313" key="13">
    <source>
        <dbReference type="EMBL" id="KIY96351.1"/>
    </source>
</evidence>
<evidence type="ECO:0000256" key="3">
    <source>
        <dbReference type="ARBA" id="ARBA00022527"/>
    </source>
</evidence>
<keyword evidence="7 10" id="KW-0067">ATP-binding</keyword>
<name>A0A0D2M4Z2_9CHLO</name>
<dbReference type="Proteomes" id="UP000054498">
    <property type="component" value="Unassembled WGS sequence"/>
</dbReference>
<feature type="compositionally biased region" description="Basic and acidic residues" evidence="11">
    <location>
        <begin position="61"/>
        <end position="70"/>
    </location>
</feature>
<feature type="compositionally biased region" description="Low complexity" evidence="11">
    <location>
        <begin position="19"/>
        <end position="44"/>
    </location>
</feature>
<dbReference type="KEGG" id="mng:MNEG_11610"/>
<dbReference type="SUPFAM" id="SSF56112">
    <property type="entry name" value="Protein kinase-like (PK-like)"/>
    <property type="match status" value="1"/>
</dbReference>
<evidence type="ECO:0000313" key="14">
    <source>
        <dbReference type="Proteomes" id="UP000054498"/>
    </source>
</evidence>
<feature type="region of interest" description="Disordered" evidence="11">
    <location>
        <begin position="383"/>
        <end position="412"/>
    </location>
</feature>
<feature type="binding site" evidence="10">
    <location>
        <position position="143"/>
    </location>
    <ligand>
        <name>ATP</name>
        <dbReference type="ChEBI" id="CHEBI:30616"/>
    </ligand>
</feature>
<dbReference type="InterPro" id="IPR017441">
    <property type="entry name" value="Protein_kinase_ATP_BS"/>
</dbReference>
<dbReference type="PROSITE" id="PS00108">
    <property type="entry name" value="PROTEIN_KINASE_ST"/>
    <property type="match status" value="1"/>
</dbReference>
<dbReference type="SMART" id="SM00220">
    <property type="entry name" value="S_TKc"/>
    <property type="match status" value="1"/>
</dbReference>
<evidence type="ECO:0000256" key="8">
    <source>
        <dbReference type="ARBA" id="ARBA00047559"/>
    </source>
</evidence>
<dbReference type="GeneID" id="25728890"/>
<keyword evidence="5 10" id="KW-0547">Nucleotide-binding</keyword>
<evidence type="ECO:0000256" key="5">
    <source>
        <dbReference type="ARBA" id="ARBA00022741"/>
    </source>
</evidence>
<accession>A0A0D2M4Z2</accession>
<dbReference type="STRING" id="145388.A0A0D2M4Z2"/>
<evidence type="ECO:0000256" key="11">
    <source>
        <dbReference type="SAM" id="MobiDB-lite"/>
    </source>
</evidence>
<comment type="similarity">
    <text evidence="1">Belongs to the protein kinase superfamily. STE Ser/Thr protein kinase family. MAP kinase kinase kinase subfamily.</text>
</comment>
<dbReference type="EMBL" id="KK103046">
    <property type="protein sequence ID" value="KIY96351.1"/>
    <property type="molecule type" value="Genomic_DNA"/>
</dbReference>
<dbReference type="PANTHER" id="PTHR48016">
    <property type="entry name" value="MAP KINASE KINASE KINASE SSK2-RELATED-RELATED"/>
    <property type="match status" value="1"/>
</dbReference>
<proteinExistence type="inferred from homology"/>
<reference evidence="13 14" key="1">
    <citation type="journal article" date="2013" name="BMC Genomics">
        <title>Reconstruction of the lipid metabolism for the microalga Monoraphidium neglectum from its genome sequence reveals characteristics suitable for biofuel production.</title>
        <authorList>
            <person name="Bogen C."/>
            <person name="Al-Dilaimi A."/>
            <person name="Albersmeier A."/>
            <person name="Wichmann J."/>
            <person name="Grundmann M."/>
            <person name="Rupp O."/>
            <person name="Lauersen K.J."/>
            <person name="Blifernez-Klassen O."/>
            <person name="Kalinowski J."/>
            <person name="Goesmann A."/>
            <person name="Mussgnug J.H."/>
            <person name="Kruse O."/>
        </authorList>
    </citation>
    <scope>NUCLEOTIDE SEQUENCE [LARGE SCALE GENOMIC DNA]</scope>
    <source>
        <strain evidence="13 14">SAG 48.87</strain>
    </source>
</reference>
<dbReference type="RefSeq" id="XP_013895371.1">
    <property type="nucleotide sequence ID" value="XM_014039917.1"/>
</dbReference>
<keyword evidence="4" id="KW-0808">Transferase</keyword>
<dbReference type="AlphaFoldDB" id="A0A0D2M4Z2"/>
<dbReference type="Gene3D" id="1.10.510.10">
    <property type="entry name" value="Transferase(Phosphotransferase) domain 1"/>
    <property type="match status" value="1"/>
</dbReference>
<evidence type="ECO:0000256" key="4">
    <source>
        <dbReference type="ARBA" id="ARBA00022679"/>
    </source>
</evidence>
<sequence length="412" mass="44327">MERAESREARSSEDGRGPAAAAASFLSSFAQDNVQQQQQPQQQRQQRRSSNDDLRLPLGRDGLRDASRVDPSKVEAAAEALADVVAGASAEAIGLRAAAMFGHTTELRTGAMQWTRGELLGEGAYGKVYAGLNQMTGELMAVKALELVGRSGSAEAAAQLADLVKELDLYKKLKHKHVVGYIDATFEARQNTLFIFLEYVPGGSIASMVNRFGRFGEELARIYTRQLLLGLEYLHSCKIVHRDVKGGNVLVTRDGIVKLADFGASKAYRDATKTDAMKSMRGSVFWMAPEVIKGTGYGRRADIWSLGCTVIEMLTGSHPWPERDNHWSAIFAIAHSTEGPPRPPGISATAEDFLDHCLQVDPSKRPTATELLQHPWVATADTARGETEGGGFGGGGGGGGPSGDGRALNHSF</sequence>
<gene>
    <name evidence="13" type="ORF">MNEG_11610</name>
</gene>
<dbReference type="Pfam" id="PF00069">
    <property type="entry name" value="Pkinase"/>
    <property type="match status" value="1"/>
</dbReference>
<dbReference type="InterPro" id="IPR001245">
    <property type="entry name" value="Ser-Thr/Tyr_kinase_cat_dom"/>
</dbReference>
<evidence type="ECO:0000259" key="12">
    <source>
        <dbReference type="SMART" id="SM00220"/>
    </source>
</evidence>
<evidence type="ECO:0000256" key="9">
    <source>
        <dbReference type="ARBA" id="ARBA00048329"/>
    </source>
</evidence>
<dbReference type="FunFam" id="1.10.510.10:FF:000571">
    <property type="entry name" value="Maternal embryonic leucine zipper kinase"/>
    <property type="match status" value="1"/>
</dbReference>
<feature type="region of interest" description="Disordered" evidence="11">
    <location>
        <begin position="1"/>
        <end position="70"/>
    </location>
</feature>
<feature type="domain" description="Protein kinase" evidence="12">
    <location>
        <begin position="114"/>
        <end position="377"/>
    </location>
</feature>
<keyword evidence="6" id="KW-0418">Kinase</keyword>
<keyword evidence="14" id="KW-1185">Reference proteome</keyword>
<keyword evidence="3" id="KW-0723">Serine/threonine-protein kinase</keyword>